<name>A0ABS8ZT70_9PSEU</name>
<feature type="transmembrane region" description="Helical" evidence="1">
    <location>
        <begin position="144"/>
        <end position="161"/>
    </location>
</feature>
<dbReference type="Pfam" id="PF06197">
    <property type="entry name" value="DUF998"/>
    <property type="match status" value="1"/>
</dbReference>
<keyword evidence="1" id="KW-0472">Membrane</keyword>
<protein>
    <submittedName>
        <fullName evidence="2">DUF998 domain-containing protein</fullName>
    </submittedName>
</protein>
<sequence length="225" mass="23940">MTNRHQPWLIISAVAIIWGVLSFVVLHVVIGRNPLVEPVSTYAFTDLVPGLLAFSILLIAIGSVTTLGALAEADVPLSRTTRVLFGLWSGGLALAAVFPAYGPSASYLSGEIHQYASVIAFLSVPAIGFSVLKAKRDATVMCWTRYSVGSLVLFGTFYLLGKIPALSELITILPVGLTQRITLAVDIGLICSILLLARSRQTIALSNAVTTMATATLTRTGARQR</sequence>
<feature type="transmembrane region" description="Helical" evidence="1">
    <location>
        <begin position="114"/>
        <end position="132"/>
    </location>
</feature>
<dbReference type="RefSeq" id="WP_233733147.1">
    <property type="nucleotide sequence ID" value="NZ_JAJVCN010000004.1"/>
</dbReference>
<evidence type="ECO:0000313" key="2">
    <source>
        <dbReference type="EMBL" id="MCE7010877.1"/>
    </source>
</evidence>
<feature type="transmembrane region" description="Helical" evidence="1">
    <location>
        <begin position="83"/>
        <end position="102"/>
    </location>
</feature>
<evidence type="ECO:0000313" key="3">
    <source>
        <dbReference type="Proteomes" id="UP001521150"/>
    </source>
</evidence>
<dbReference type="EMBL" id="JAJVCN010000004">
    <property type="protein sequence ID" value="MCE7010877.1"/>
    <property type="molecule type" value="Genomic_DNA"/>
</dbReference>
<feature type="transmembrane region" description="Helical" evidence="1">
    <location>
        <begin position="50"/>
        <end position="71"/>
    </location>
</feature>
<comment type="caution">
    <text evidence="2">The sequence shown here is derived from an EMBL/GenBank/DDBJ whole genome shotgun (WGS) entry which is preliminary data.</text>
</comment>
<keyword evidence="1" id="KW-1133">Transmembrane helix</keyword>
<keyword evidence="3" id="KW-1185">Reference proteome</keyword>
<organism evidence="2 3">
    <name type="scientific">Kibdelosporangium philippinense</name>
    <dbReference type="NCBI Taxonomy" id="211113"/>
    <lineage>
        <taxon>Bacteria</taxon>
        <taxon>Bacillati</taxon>
        <taxon>Actinomycetota</taxon>
        <taxon>Actinomycetes</taxon>
        <taxon>Pseudonocardiales</taxon>
        <taxon>Pseudonocardiaceae</taxon>
        <taxon>Kibdelosporangium</taxon>
    </lineage>
</organism>
<dbReference type="Proteomes" id="UP001521150">
    <property type="component" value="Unassembled WGS sequence"/>
</dbReference>
<feature type="transmembrane region" description="Helical" evidence="1">
    <location>
        <begin position="181"/>
        <end position="197"/>
    </location>
</feature>
<feature type="transmembrane region" description="Helical" evidence="1">
    <location>
        <begin position="7"/>
        <end position="30"/>
    </location>
</feature>
<gene>
    <name evidence="2" type="ORF">LWC34_49955</name>
</gene>
<evidence type="ECO:0000256" key="1">
    <source>
        <dbReference type="SAM" id="Phobius"/>
    </source>
</evidence>
<reference evidence="2 3" key="1">
    <citation type="submission" date="2021-12" db="EMBL/GenBank/DDBJ databases">
        <title>Genome sequence of Kibdelosporangium philippinense ATCC 49844.</title>
        <authorList>
            <person name="Fedorov E.A."/>
            <person name="Omeragic M."/>
            <person name="Shalygina K.F."/>
            <person name="Maclea K.S."/>
        </authorList>
    </citation>
    <scope>NUCLEOTIDE SEQUENCE [LARGE SCALE GENOMIC DNA]</scope>
    <source>
        <strain evidence="2 3">ATCC 49844</strain>
    </source>
</reference>
<proteinExistence type="predicted"/>
<keyword evidence="1" id="KW-0812">Transmembrane</keyword>
<dbReference type="InterPro" id="IPR009339">
    <property type="entry name" value="DUF998"/>
</dbReference>
<accession>A0ABS8ZT70</accession>